<keyword evidence="2" id="KW-0812">Transmembrane</keyword>
<dbReference type="AlphaFoldDB" id="A0A9X2AKZ7"/>
<feature type="transmembrane region" description="Helical" evidence="2">
    <location>
        <begin position="12"/>
        <end position="33"/>
    </location>
</feature>
<dbReference type="PANTHER" id="PTHR30576">
    <property type="entry name" value="COLANIC BIOSYNTHESIS UDP-GLUCOSE LIPID CARRIER TRANSFERASE"/>
    <property type="match status" value="1"/>
</dbReference>
<keyword evidence="2" id="KW-0472">Membrane</keyword>
<feature type="domain" description="Bacterial sugar transferase" evidence="3">
    <location>
        <begin position="7"/>
        <end position="183"/>
    </location>
</feature>
<protein>
    <submittedName>
        <fullName evidence="4">Sugar transferase</fullName>
    </submittedName>
</protein>
<reference evidence="4" key="1">
    <citation type="submission" date="2022-02" db="EMBL/GenBank/DDBJ databases">
        <title>Polaribacter sp. MSW13, isolated from seawater.</title>
        <authorList>
            <person name="Kristyanto S."/>
            <person name="Jung J."/>
            <person name="Jeon C.O."/>
        </authorList>
    </citation>
    <scope>NUCLEOTIDE SEQUENCE</scope>
    <source>
        <strain evidence="4">MSW13</strain>
    </source>
</reference>
<dbReference type="RefSeq" id="WP_242176666.1">
    <property type="nucleotide sequence ID" value="NZ_JAKQYM010000001.1"/>
</dbReference>
<organism evidence="4 5">
    <name type="scientific">Polaribacter marinus</name>
    <dbReference type="NCBI Taxonomy" id="2916838"/>
    <lineage>
        <taxon>Bacteria</taxon>
        <taxon>Pseudomonadati</taxon>
        <taxon>Bacteroidota</taxon>
        <taxon>Flavobacteriia</taxon>
        <taxon>Flavobacteriales</taxon>
        <taxon>Flavobacteriaceae</taxon>
    </lineage>
</organism>
<dbReference type="InterPro" id="IPR003362">
    <property type="entry name" value="Bact_transf"/>
</dbReference>
<keyword evidence="5" id="KW-1185">Reference proteome</keyword>
<comment type="similarity">
    <text evidence="1">Belongs to the bacterial sugar transferase family.</text>
</comment>
<comment type="caution">
    <text evidence="4">The sequence shown here is derived from an EMBL/GenBank/DDBJ whole genome shotgun (WGS) entry which is preliminary data.</text>
</comment>
<keyword evidence="2" id="KW-1133">Transmembrane helix</keyword>
<name>A0A9X2AKZ7_9FLAO</name>
<keyword evidence="4" id="KW-0808">Transferase</keyword>
<accession>A0A9X2AKZ7</accession>
<dbReference type="Proteomes" id="UP001139369">
    <property type="component" value="Unassembled WGS sequence"/>
</dbReference>
<dbReference type="Pfam" id="PF02397">
    <property type="entry name" value="Bac_transf"/>
    <property type="match status" value="1"/>
</dbReference>
<evidence type="ECO:0000256" key="1">
    <source>
        <dbReference type="ARBA" id="ARBA00006464"/>
    </source>
</evidence>
<gene>
    <name evidence="4" type="ORF">MC378_00090</name>
</gene>
<dbReference type="EMBL" id="JAKQYM010000001">
    <property type="protein sequence ID" value="MCI2227549.1"/>
    <property type="molecule type" value="Genomic_DNA"/>
</dbReference>
<evidence type="ECO:0000313" key="4">
    <source>
        <dbReference type="EMBL" id="MCI2227549.1"/>
    </source>
</evidence>
<proteinExistence type="inferred from homology"/>
<evidence type="ECO:0000259" key="3">
    <source>
        <dbReference type="Pfam" id="PF02397"/>
    </source>
</evidence>
<dbReference type="GO" id="GO:0016780">
    <property type="term" value="F:phosphotransferase activity, for other substituted phosphate groups"/>
    <property type="evidence" value="ECO:0007669"/>
    <property type="project" value="TreeGrafter"/>
</dbReference>
<evidence type="ECO:0000313" key="5">
    <source>
        <dbReference type="Proteomes" id="UP001139369"/>
    </source>
</evidence>
<sequence>MYKLFFKRFFDLFFSLIICLVLTPIFLFIYIVVKLDSKGNFFFFQERLGKNGKLFKVFKIRTMTDKPRETTQEIFKGNAEVTKVGAVLRRLKIDELPQFINILKGDMSFVGPRPCLPSLQEKFDENALKRMLVRPGLTGLAQTNGNIYLTWEERWKYDRYYVENISFLLDVQIFIKTIQIVFKGEESFLKKPNV</sequence>
<dbReference type="PANTHER" id="PTHR30576:SF0">
    <property type="entry name" value="UNDECAPRENYL-PHOSPHATE N-ACETYLGALACTOSAMINYL 1-PHOSPHATE TRANSFERASE-RELATED"/>
    <property type="match status" value="1"/>
</dbReference>
<evidence type="ECO:0000256" key="2">
    <source>
        <dbReference type="SAM" id="Phobius"/>
    </source>
</evidence>